<sequence>MRKERYCLNKLQVGQLAVSTQGRDLGRYYLVIEILDEDFVRVSDGKKRPLSKPKKKNISHLQKINQQATEDLIHKLNVKRASDREVKEELNHLKEKINSDKLD</sequence>
<accession>A0A226C225</accession>
<dbReference type="Proteomes" id="UP000214588">
    <property type="component" value="Unassembled WGS sequence"/>
</dbReference>
<evidence type="ECO:0000313" key="3">
    <source>
        <dbReference type="EMBL" id="OWZ84467.1"/>
    </source>
</evidence>
<keyword evidence="4" id="KW-1185">Reference proteome</keyword>
<proteinExistence type="predicted"/>
<dbReference type="InterPro" id="IPR014722">
    <property type="entry name" value="Rib_uL2_dom2"/>
</dbReference>
<evidence type="ECO:0000256" key="2">
    <source>
        <dbReference type="ARBA" id="ARBA00023274"/>
    </source>
</evidence>
<dbReference type="OrthoDB" id="1683515at2"/>
<organism evidence="3 4">
    <name type="scientific">Natranaerobius trueperi</name>
    <dbReference type="NCBI Taxonomy" id="759412"/>
    <lineage>
        <taxon>Bacteria</taxon>
        <taxon>Bacillati</taxon>
        <taxon>Bacillota</taxon>
        <taxon>Clostridia</taxon>
        <taxon>Natranaerobiales</taxon>
        <taxon>Natranaerobiaceae</taxon>
        <taxon>Natranaerobius</taxon>
    </lineage>
</organism>
<dbReference type="AlphaFoldDB" id="A0A226C225"/>
<comment type="caution">
    <text evidence="3">The sequence shown here is derived from an EMBL/GenBank/DDBJ whole genome shotgun (WGS) entry which is preliminary data.</text>
</comment>
<dbReference type="Gene3D" id="2.30.30.30">
    <property type="match status" value="1"/>
</dbReference>
<gene>
    <name evidence="3" type="ORF">CDO51_02890</name>
</gene>
<keyword evidence="2" id="KW-0687">Ribonucleoprotein</keyword>
<dbReference type="GO" id="GO:0005840">
    <property type="term" value="C:ribosome"/>
    <property type="evidence" value="ECO:0007669"/>
    <property type="project" value="UniProtKB-KW"/>
</dbReference>
<dbReference type="GO" id="GO:1990904">
    <property type="term" value="C:ribonucleoprotein complex"/>
    <property type="evidence" value="ECO:0007669"/>
    <property type="project" value="UniProtKB-KW"/>
</dbReference>
<dbReference type="InterPro" id="IPR041985">
    <property type="entry name" value="Ribosomal_eL14_KOW"/>
</dbReference>
<name>A0A226C225_9FIRM</name>
<dbReference type="CDD" id="cd06088">
    <property type="entry name" value="KOW_RPL14"/>
    <property type="match status" value="1"/>
</dbReference>
<keyword evidence="1" id="KW-0689">Ribosomal protein</keyword>
<reference evidence="3 4" key="1">
    <citation type="submission" date="2017-06" db="EMBL/GenBank/DDBJ databases">
        <title>Draft Genome Sequence of Natranaerobius trueperi halophilic, alkalithermophilic bacteria from soda lakes.</title>
        <authorList>
            <person name="Zhao B."/>
        </authorList>
    </citation>
    <scope>NUCLEOTIDE SEQUENCE [LARGE SCALE GENOMIC DNA]</scope>
    <source>
        <strain evidence="3 4">DSM 18760</strain>
    </source>
</reference>
<evidence type="ECO:0000313" key="4">
    <source>
        <dbReference type="Proteomes" id="UP000214588"/>
    </source>
</evidence>
<dbReference type="SUPFAM" id="SSF50104">
    <property type="entry name" value="Translation proteins SH3-like domain"/>
    <property type="match status" value="1"/>
</dbReference>
<evidence type="ECO:0000256" key="1">
    <source>
        <dbReference type="ARBA" id="ARBA00022980"/>
    </source>
</evidence>
<protein>
    <submittedName>
        <fullName evidence="3">KOW domain-containing protein</fullName>
    </submittedName>
</protein>
<dbReference type="EMBL" id="NIQC01000004">
    <property type="protein sequence ID" value="OWZ84467.1"/>
    <property type="molecule type" value="Genomic_DNA"/>
</dbReference>
<dbReference type="InterPro" id="IPR008991">
    <property type="entry name" value="Translation_prot_SH3-like_sf"/>
</dbReference>